<evidence type="ECO:0000256" key="13">
    <source>
        <dbReference type="ARBA" id="ARBA00022842"/>
    </source>
</evidence>
<dbReference type="CDD" id="cd10845">
    <property type="entry name" value="DSRM_RNAse_III_family"/>
    <property type="match status" value="1"/>
</dbReference>
<dbReference type="PROSITE" id="PS00517">
    <property type="entry name" value="RNASE_3_1"/>
    <property type="match status" value="1"/>
</dbReference>
<comment type="catalytic activity">
    <reaction evidence="1 15">
        <text>Endonucleolytic cleavage to 5'-phosphomonoester.</text>
        <dbReference type="EC" id="3.1.26.3"/>
    </reaction>
</comment>
<evidence type="ECO:0000313" key="20">
    <source>
        <dbReference type="Proteomes" id="UP000195105"/>
    </source>
</evidence>
<evidence type="ECO:0000256" key="6">
    <source>
        <dbReference type="ARBA" id="ARBA00022552"/>
    </source>
</evidence>
<dbReference type="Gene3D" id="1.10.1520.10">
    <property type="entry name" value="Ribonuclease III domain"/>
    <property type="match status" value="1"/>
</dbReference>
<dbReference type="EMBL" id="NGFN01000026">
    <property type="protein sequence ID" value="OUD03907.1"/>
    <property type="molecule type" value="Genomic_DNA"/>
</dbReference>
<dbReference type="Proteomes" id="UP000195105">
    <property type="component" value="Unassembled WGS sequence"/>
</dbReference>
<dbReference type="GO" id="GO:0004525">
    <property type="term" value="F:ribonuclease III activity"/>
    <property type="evidence" value="ECO:0007669"/>
    <property type="project" value="UniProtKB-UniRule"/>
</dbReference>
<evidence type="ECO:0000256" key="9">
    <source>
        <dbReference type="ARBA" id="ARBA00022722"/>
    </source>
</evidence>
<dbReference type="PROSITE" id="PS50137">
    <property type="entry name" value="DS_RBD"/>
    <property type="match status" value="1"/>
</dbReference>
<dbReference type="HAMAP" id="MF_00104">
    <property type="entry name" value="RNase_III"/>
    <property type="match status" value="1"/>
</dbReference>
<evidence type="ECO:0000256" key="7">
    <source>
        <dbReference type="ARBA" id="ARBA00022664"/>
    </source>
</evidence>
<dbReference type="InterPro" id="IPR014720">
    <property type="entry name" value="dsRBD_dom"/>
</dbReference>
<keyword evidence="8 15" id="KW-0819">tRNA processing</keyword>
<evidence type="ECO:0000256" key="5">
    <source>
        <dbReference type="ARBA" id="ARBA00022490"/>
    </source>
</evidence>
<evidence type="ECO:0000256" key="1">
    <source>
        <dbReference type="ARBA" id="ARBA00000109"/>
    </source>
</evidence>
<feature type="active site" evidence="15">
    <location>
        <position position="139"/>
    </location>
</feature>
<dbReference type="GO" id="GO:0003725">
    <property type="term" value="F:double-stranded RNA binding"/>
    <property type="evidence" value="ECO:0007669"/>
    <property type="project" value="TreeGrafter"/>
</dbReference>
<dbReference type="InterPro" id="IPR036389">
    <property type="entry name" value="RNase_III_sf"/>
</dbReference>
<proteinExistence type="inferred from homology"/>
<dbReference type="PANTHER" id="PTHR11207">
    <property type="entry name" value="RIBONUCLEASE III"/>
    <property type="match status" value="1"/>
</dbReference>
<dbReference type="GO" id="GO:0046872">
    <property type="term" value="F:metal ion binding"/>
    <property type="evidence" value="ECO:0007669"/>
    <property type="project" value="UniProtKB-KW"/>
</dbReference>
<dbReference type="Pfam" id="PF00035">
    <property type="entry name" value="dsrm"/>
    <property type="match status" value="1"/>
</dbReference>
<accession>A0A243S8B1</accession>
<keyword evidence="15" id="KW-0699">rRNA-binding</keyword>
<comment type="caution">
    <text evidence="19">The sequence shown here is derived from an EMBL/GenBank/DDBJ whole genome shotgun (WGS) entry which is preliminary data.</text>
</comment>
<dbReference type="GO" id="GO:0019843">
    <property type="term" value="F:rRNA binding"/>
    <property type="evidence" value="ECO:0007669"/>
    <property type="project" value="UniProtKB-KW"/>
</dbReference>
<feature type="region of interest" description="Disordered" evidence="16">
    <location>
        <begin position="220"/>
        <end position="242"/>
    </location>
</feature>
<evidence type="ECO:0000256" key="3">
    <source>
        <dbReference type="ARBA" id="ARBA00010183"/>
    </source>
</evidence>
<dbReference type="SUPFAM" id="SSF54768">
    <property type="entry name" value="dsRNA-binding domain-like"/>
    <property type="match status" value="1"/>
</dbReference>
<dbReference type="GO" id="GO:0006397">
    <property type="term" value="P:mRNA processing"/>
    <property type="evidence" value="ECO:0007669"/>
    <property type="project" value="UniProtKB-UniRule"/>
</dbReference>
<feature type="domain" description="RNase III" evidence="18">
    <location>
        <begin position="31"/>
        <end position="150"/>
    </location>
</feature>
<organism evidence="19 20">
    <name type="scientific">Streptomyces swartbergensis</name>
    <dbReference type="NCBI Taxonomy" id="487165"/>
    <lineage>
        <taxon>Bacteria</taxon>
        <taxon>Bacillati</taxon>
        <taxon>Actinomycetota</taxon>
        <taxon>Actinomycetes</taxon>
        <taxon>Kitasatosporales</taxon>
        <taxon>Streptomycetaceae</taxon>
        <taxon>Streptomyces</taxon>
    </lineage>
</organism>
<evidence type="ECO:0000256" key="16">
    <source>
        <dbReference type="SAM" id="MobiDB-lite"/>
    </source>
</evidence>
<evidence type="ECO:0000256" key="11">
    <source>
        <dbReference type="ARBA" id="ARBA00022759"/>
    </source>
</evidence>
<evidence type="ECO:0000259" key="17">
    <source>
        <dbReference type="PROSITE" id="PS50137"/>
    </source>
</evidence>
<evidence type="ECO:0000256" key="4">
    <source>
        <dbReference type="ARBA" id="ARBA00011738"/>
    </source>
</evidence>
<keyword evidence="5 15" id="KW-0963">Cytoplasm</keyword>
<feature type="region of interest" description="Disordered" evidence="16">
    <location>
        <begin position="1"/>
        <end position="23"/>
    </location>
</feature>
<dbReference type="Gene3D" id="3.30.160.20">
    <property type="match status" value="1"/>
</dbReference>
<keyword evidence="20" id="KW-1185">Reference proteome</keyword>
<dbReference type="GO" id="GO:0042802">
    <property type="term" value="F:identical protein binding"/>
    <property type="evidence" value="ECO:0007669"/>
    <property type="project" value="UniProtKB-ARBA"/>
</dbReference>
<protein>
    <recommendedName>
        <fullName evidence="15">Ribonuclease 3</fullName>
        <ecNumber evidence="15">3.1.26.3</ecNumber>
    </recommendedName>
    <alternativeName>
        <fullName evidence="15">Ribonuclease III</fullName>
        <shortName evidence="15">RNase III</shortName>
    </alternativeName>
</protein>
<dbReference type="NCBIfam" id="TIGR02191">
    <property type="entry name" value="RNaseIII"/>
    <property type="match status" value="1"/>
</dbReference>
<reference evidence="19 20" key="1">
    <citation type="submission" date="2017-05" db="EMBL/GenBank/DDBJ databases">
        <title>Biotechnological potential of actinobacteria isolated from South African environments.</title>
        <authorList>
            <person name="Le Roes-Hill M."/>
            <person name="Prins A."/>
            <person name="Durrell K.A."/>
        </authorList>
    </citation>
    <scope>NUCLEOTIDE SEQUENCE [LARGE SCALE GENOMIC DNA]</scope>
    <source>
        <strain evidence="19 20">HMC13</strain>
    </source>
</reference>
<dbReference type="SUPFAM" id="SSF69065">
    <property type="entry name" value="RNase III domain-like"/>
    <property type="match status" value="1"/>
</dbReference>
<sequence length="278" mass="29192">MSTPKNKSSRESGSTTADNQASSHTLLEGRLGYKVESALLVRALTHRSYAYENGGLPTNERLEFLGDSVLGLVVTDTLYRTHPDLPEGQLAKLRAAVVNSRALAEVGRGLDLGSFVRLGRGEEGTGGRDKASILADTLEAVIGAVYLDQGLDSAAELVHRLFDPLIEKSSNLGAGLDWKTSLQELTATEGLGVPEYLVTETGPDHEKTFTAAARVGGVSYGTGTGRSKKEAEQQAAESAWRSIRAAADERAKAAKAAEATQTAAVQAAHTAVDGSVDG</sequence>
<dbReference type="EC" id="3.1.26.3" evidence="15"/>
<dbReference type="PROSITE" id="PS50142">
    <property type="entry name" value="RNASE_3_2"/>
    <property type="match status" value="1"/>
</dbReference>
<dbReference type="FunFam" id="1.10.1520.10:FF:000001">
    <property type="entry name" value="Ribonuclease 3"/>
    <property type="match status" value="1"/>
</dbReference>
<evidence type="ECO:0000256" key="10">
    <source>
        <dbReference type="ARBA" id="ARBA00022723"/>
    </source>
</evidence>
<keyword evidence="12 15" id="KW-0378">Hydrolase</keyword>
<dbReference type="GO" id="GO:0005737">
    <property type="term" value="C:cytoplasm"/>
    <property type="evidence" value="ECO:0007669"/>
    <property type="project" value="UniProtKB-SubCell"/>
</dbReference>
<dbReference type="GO" id="GO:0006364">
    <property type="term" value="P:rRNA processing"/>
    <property type="evidence" value="ECO:0007669"/>
    <property type="project" value="UniProtKB-UniRule"/>
</dbReference>
<keyword evidence="6 15" id="KW-0698">rRNA processing</keyword>
<evidence type="ECO:0000256" key="14">
    <source>
        <dbReference type="ARBA" id="ARBA00022884"/>
    </source>
</evidence>
<keyword evidence="10 15" id="KW-0479">Metal-binding</keyword>
<dbReference type="RefSeq" id="WP_086599995.1">
    <property type="nucleotide sequence ID" value="NZ_NGFN01000026.1"/>
</dbReference>
<dbReference type="CDD" id="cd00593">
    <property type="entry name" value="RIBOc"/>
    <property type="match status" value="1"/>
</dbReference>
<evidence type="ECO:0000256" key="2">
    <source>
        <dbReference type="ARBA" id="ARBA00004496"/>
    </source>
</evidence>
<dbReference type="FunFam" id="3.30.160.20:FF:000003">
    <property type="entry name" value="Ribonuclease 3"/>
    <property type="match status" value="1"/>
</dbReference>
<feature type="active site" evidence="15">
    <location>
        <position position="67"/>
    </location>
</feature>
<evidence type="ECO:0000259" key="18">
    <source>
        <dbReference type="PROSITE" id="PS50142"/>
    </source>
</evidence>
<dbReference type="GO" id="GO:0010468">
    <property type="term" value="P:regulation of gene expression"/>
    <property type="evidence" value="ECO:0007669"/>
    <property type="project" value="TreeGrafter"/>
</dbReference>
<dbReference type="Pfam" id="PF14622">
    <property type="entry name" value="Ribonucleas_3_3"/>
    <property type="match status" value="1"/>
</dbReference>
<dbReference type="PANTHER" id="PTHR11207:SF0">
    <property type="entry name" value="RIBONUCLEASE 3"/>
    <property type="match status" value="1"/>
</dbReference>
<feature type="binding site" evidence="15">
    <location>
        <position position="136"/>
    </location>
    <ligand>
        <name>Mg(2+)</name>
        <dbReference type="ChEBI" id="CHEBI:18420"/>
    </ligand>
</feature>
<keyword evidence="7 15" id="KW-0507">mRNA processing</keyword>
<feature type="domain" description="DRBM" evidence="17">
    <location>
        <begin position="177"/>
        <end position="245"/>
    </location>
</feature>
<comment type="cofactor">
    <cofactor evidence="15">
        <name>Mg(2+)</name>
        <dbReference type="ChEBI" id="CHEBI:18420"/>
    </cofactor>
</comment>
<comment type="similarity">
    <text evidence="3">Belongs to the ribonuclease III family.</text>
</comment>
<dbReference type="InterPro" id="IPR011907">
    <property type="entry name" value="RNase_III"/>
</dbReference>
<name>A0A243S8B1_9ACTN</name>
<keyword evidence="11 15" id="KW-0255">Endonuclease</keyword>
<keyword evidence="14 15" id="KW-0694">RNA-binding</keyword>
<dbReference type="AlphaFoldDB" id="A0A243S8B1"/>
<keyword evidence="13 15" id="KW-0460">Magnesium</keyword>
<comment type="subunit">
    <text evidence="4 15">Homodimer.</text>
</comment>
<evidence type="ECO:0000256" key="15">
    <source>
        <dbReference type="HAMAP-Rule" id="MF_00104"/>
    </source>
</evidence>
<evidence type="ECO:0000256" key="12">
    <source>
        <dbReference type="ARBA" id="ARBA00022801"/>
    </source>
</evidence>
<dbReference type="SMART" id="SM00358">
    <property type="entry name" value="DSRM"/>
    <property type="match status" value="1"/>
</dbReference>
<gene>
    <name evidence="15" type="primary">rnc</name>
    <name evidence="19" type="ORF">CA983_06940</name>
</gene>
<comment type="subcellular location">
    <subcellularLocation>
        <location evidence="2 15">Cytoplasm</location>
    </subcellularLocation>
</comment>
<evidence type="ECO:0000313" key="19">
    <source>
        <dbReference type="EMBL" id="OUD03907.1"/>
    </source>
</evidence>
<dbReference type="InterPro" id="IPR000999">
    <property type="entry name" value="RNase_III_dom"/>
</dbReference>
<evidence type="ECO:0000256" key="8">
    <source>
        <dbReference type="ARBA" id="ARBA00022694"/>
    </source>
</evidence>
<dbReference type="GO" id="GO:0008033">
    <property type="term" value="P:tRNA processing"/>
    <property type="evidence" value="ECO:0007669"/>
    <property type="project" value="UniProtKB-KW"/>
</dbReference>
<dbReference type="SMART" id="SM00535">
    <property type="entry name" value="RIBOc"/>
    <property type="match status" value="1"/>
</dbReference>
<keyword evidence="9 15" id="KW-0540">Nuclease</keyword>
<feature type="binding site" evidence="15">
    <location>
        <position position="63"/>
    </location>
    <ligand>
        <name>Mg(2+)</name>
        <dbReference type="ChEBI" id="CHEBI:18420"/>
    </ligand>
</feature>
<feature type="binding site" evidence="15">
    <location>
        <position position="139"/>
    </location>
    <ligand>
        <name>Mg(2+)</name>
        <dbReference type="ChEBI" id="CHEBI:18420"/>
    </ligand>
</feature>
<comment type="function">
    <text evidence="15">Digests double-stranded RNA. Involved in the processing of primary rRNA transcript to yield the immediate precursors to the large and small rRNAs (23S and 16S). Processes some mRNAs, and tRNAs when they are encoded in the rRNA operon. Processes pre-crRNA and tracrRNA of type II CRISPR loci if present in the organism.</text>
</comment>